<dbReference type="eggNOG" id="COG1487">
    <property type="taxonomic scope" value="Bacteria"/>
</dbReference>
<proteinExistence type="inferred from homology"/>
<keyword evidence="2 8" id="KW-1277">Toxin-antitoxin system</keyword>
<comment type="similarity">
    <text evidence="7 8">Belongs to the PINc/VapC protein family.</text>
</comment>
<dbReference type="GO" id="GO:0090729">
    <property type="term" value="F:toxin activity"/>
    <property type="evidence" value="ECO:0007669"/>
    <property type="project" value="UniProtKB-KW"/>
</dbReference>
<dbReference type="GO" id="GO:0016787">
    <property type="term" value="F:hydrolase activity"/>
    <property type="evidence" value="ECO:0007669"/>
    <property type="project" value="UniProtKB-KW"/>
</dbReference>
<dbReference type="InterPro" id="IPR002716">
    <property type="entry name" value="PIN_dom"/>
</dbReference>
<dbReference type="InterPro" id="IPR029060">
    <property type="entry name" value="PIN-like_dom_sf"/>
</dbReference>
<accession>A0A097EFR0</accession>
<keyword evidence="5 8" id="KW-0378">Hydrolase</keyword>
<dbReference type="Pfam" id="PF01850">
    <property type="entry name" value="PIN"/>
    <property type="match status" value="1"/>
</dbReference>
<dbReference type="HOGENOM" id="CLU_137728_0_0_5"/>
<dbReference type="EC" id="3.1.-.-" evidence="8"/>
<evidence type="ECO:0000313" key="11">
    <source>
        <dbReference type="Proteomes" id="UP000033200"/>
    </source>
</evidence>
<dbReference type="InterPro" id="IPR050556">
    <property type="entry name" value="Type_II_TA_system_RNase"/>
</dbReference>
<dbReference type="Gene3D" id="3.40.50.1010">
    <property type="entry name" value="5'-nuclease"/>
    <property type="match status" value="1"/>
</dbReference>
<gene>
    <name evidence="8" type="primary">vapC</name>
    <name evidence="10" type="ORF">MC45_08560</name>
</gene>
<evidence type="ECO:0000256" key="8">
    <source>
        <dbReference type="HAMAP-Rule" id="MF_00265"/>
    </source>
</evidence>
<keyword evidence="6 8" id="KW-0460">Magnesium</keyword>
<feature type="domain" description="PIN" evidence="9">
    <location>
        <begin position="2"/>
        <end position="121"/>
    </location>
</feature>
<feature type="binding site" evidence="8">
    <location>
        <position position="99"/>
    </location>
    <ligand>
        <name>Mg(2+)</name>
        <dbReference type="ChEBI" id="CHEBI:18420"/>
    </ligand>
</feature>
<dbReference type="KEGG" id="stax:MC45_08560"/>
<dbReference type="SUPFAM" id="SSF88723">
    <property type="entry name" value="PIN domain-like"/>
    <property type="match status" value="1"/>
</dbReference>
<protein>
    <recommendedName>
        <fullName evidence="8">Ribonuclease VapC</fullName>
        <shortName evidence="8">RNase VapC</shortName>
        <ecNumber evidence="8">3.1.-.-</ecNumber>
    </recommendedName>
    <alternativeName>
        <fullName evidence="8">Toxin VapC</fullName>
    </alternativeName>
</protein>
<evidence type="ECO:0000256" key="5">
    <source>
        <dbReference type="ARBA" id="ARBA00022801"/>
    </source>
</evidence>
<evidence type="ECO:0000256" key="1">
    <source>
        <dbReference type="ARBA" id="ARBA00001946"/>
    </source>
</evidence>
<evidence type="ECO:0000256" key="7">
    <source>
        <dbReference type="ARBA" id="ARBA00038093"/>
    </source>
</evidence>
<reference evidence="10 11" key="1">
    <citation type="submission" date="2014-09" db="EMBL/GenBank/DDBJ databases">
        <title>Using Illumina technology Improving SMRT sequencing Genome Assembly by RASTools.</title>
        <authorList>
            <person name="Zhou Y."/>
            <person name="Ma T."/>
            <person name="Liu T."/>
        </authorList>
    </citation>
    <scope>NUCLEOTIDE SEQUENCE [LARGE SCALE GENOMIC DNA]</scope>
    <source>
        <strain evidence="10 11">ATCC 55669</strain>
    </source>
</reference>
<name>A0A097EFR0_9SPHN</name>
<dbReference type="EMBL" id="CP009571">
    <property type="protein sequence ID" value="AIT06410.1"/>
    <property type="molecule type" value="Genomic_DNA"/>
</dbReference>
<dbReference type="RefSeq" id="WP_038661849.1">
    <property type="nucleotide sequence ID" value="NZ_CP009571.1"/>
</dbReference>
<evidence type="ECO:0000256" key="4">
    <source>
        <dbReference type="ARBA" id="ARBA00022723"/>
    </source>
</evidence>
<dbReference type="HAMAP" id="MF_00265">
    <property type="entry name" value="VapC_Nob1"/>
    <property type="match status" value="1"/>
</dbReference>
<keyword evidence="11" id="KW-1185">Reference proteome</keyword>
<evidence type="ECO:0000256" key="2">
    <source>
        <dbReference type="ARBA" id="ARBA00022649"/>
    </source>
</evidence>
<dbReference type="AlphaFoldDB" id="A0A097EFR0"/>
<evidence type="ECO:0000256" key="6">
    <source>
        <dbReference type="ARBA" id="ARBA00022842"/>
    </source>
</evidence>
<evidence type="ECO:0000256" key="3">
    <source>
        <dbReference type="ARBA" id="ARBA00022722"/>
    </source>
</evidence>
<keyword evidence="3 8" id="KW-0540">Nuclease</keyword>
<dbReference type="PANTHER" id="PTHR33653">
    <property type="entry name" value="RIBONUCLEASE VAPC2"/>
    <property type="match status" value="1"/>
</dbReference>
<keyword evidence="8" id="KW-0800">Toxin</keyword>
<dbReference type="Proteomes" id="UP000033200">
    <property type="component" value="Chromosome"/>
</dbReference>
<dbReference type="GO" id="GO:0004540">
    <property type="term" value="F:RNA nuclease activity"/>
    <property type="evidence" value="ECO:0007669"/>
    <property type="project" value="InterPro"/>
</dbReference>
<dbReference type="STRING" id="1549858.MC45_08560"/>
<dbReference type="GO" id="GO:0000287">
    <property type="term" value="F:magnesium ion binding"/>
    <property type="evidence" value="ECO:0007669"/>
    <property type="project" value="UniProtKB-UniRule"/>
</dbReference>
<dbReference type="InterPro" id="IPR022907">
    <property type="entry name" value="VapC_family"/>
</dbReference>
<feature type="binding site" evidence="8">
    <location>
        <position position="5"/>
    </location>
    <ligand>
        <name>Mg(2+)</name>
        <dbReference type="ChEBI" id="CHEBI:18420"/>
    </ligand>
</feature>
<evidence type="ECO:0000259" key="9">
    <source>
        <dbReference type="Pfam" id="PF01850"/>
    </source>
</evidence>
<dbReference type="CDD" id="cd09881">
    <property type="entry name" value="PIN_VapC4-5_FitB-like"/>
    <property type="match status" value="1"/>
</dbReference>
<dbReference type="PANTHER" id="PTHR33653:SF1">
    <property type="entry name" value="RIBONUCLEASE VAPC2"/>
    <property type="match status" value="1"/>
</dbReference>
<organism evidence="10 11">
    <name type="scientific">Sphingomonas taxi</name>
    <dbReference type="NCBI Taxonomy" id="1549858"/>
    <lineage>
        <taxon>Bacteria</taxon>
        <taxon>Pseudomonadati</taxon>
        <taxon>Pseudomonadota</taxon>
        <taxon>Alphaproteobacteria</taxon>
        <taxon>Sphingomonadales</taxon>
        <taxon>Sphingomonadaceae</taxon>
        <taxon>Sphingomonas</taxon>
    </lineage>
</organism>
<keyword evidence="4 8" id="KW-0479">Metal-binding</keyword>
<evidence type="ECO:0000313" key="10">
    <source>
        <dbReference type="EMBL" id="AIT06410.1"/>
    </source>
</evidence>
<sequence length="136" mass="14924">MILLDTNIIADLLSNATGYEPEWSRRTVVAAEQSDVLGCNHIVLAEIIAGSCRADMVLDDLETLHVEVLPLTVEAALAGGRAFGDYRRRGGKRERVLPDFLIAGHAQVLGATLMTRDRRLATYFPDLTLITPETHP</sequence>
<comment type="cofactor">
    <cofactor evidence="1 8">
        <name>Mg(2+)</name>
        <dbReference type="ChEBI" id="CHEBI:18420"/>
    </cofactor>
</comment>
<comment type="function">
    <text evidence="8">Toxic component of a toxin-antitoxin (TA) system. An RNase.</text>
</comment>